<evidence type="ECO:0000313" key="2">
    <source>
        <dbReference type="Proteomes" id="UP000828941"/>
    </source>
</evidence>
<dbReference type="Proteomes" id="UP000828941">
    <property type="component" value="Chromosome 10"/>
</dbReference>
<accession>A0ACB9LWJ7</accession>
<dbReference type="EMBL" id="CM039435">
    <property type="protein sequence ID" value="KAI4316117.1"/>
    <property type="molecule type" value="Genomic_DNA"/>
</dbReference>
<sequence length="108" mass="11519">MVDPKKGPLGGLGPTLVCFVVGANVLAGGTFSGAAMNPARAFGPALVSGNWTDHWVYWVGPFICGKNRFPAVTARKFRSIGGGLAGFVYKNFFIDRSHAPVPRDEENH</sequence>
<evidence type="ECO:0000313" key="1">
    <source>
        <dbReference type="EMBL" id="KAI4316117.1"/>
    </source>
</evidence>
<proteinExistence type="predicted"/>
<protein>
    <submittedName>
        <fullName evidence="1">Uncharacterized protein</fullName>
    </submittedName>
</protein>
<comment type="caution">
    <text evidence="1">The sequence shown here is derived from an EMBL/GenBank/DDBJ whole genome shotgun (WGS) entry which is preliminary data.</text>
</comment>
<gene>
    <name evidence="1" type="ORF">L6164_024129</name>
</gene>
<reference evidence="1 2" key="1">
    <citation type="journal article" date="2022" name="DNA Res.">
        <title>Chromosomal-level genome assembly of the orchid tree Bauhinia variegata (Leguminosae; Cercidoideae) supports the allotetraploid origin hypothesis of Bauhinia.</title>
        <authorList>
            <person name="Zhong Y."/>
            <person name="Chen Y."/>
            <person name="Zheng D."/>
            <person name="Pang J."/>
            <person name="Liu Y."/>
            <person name="Luo S."/>
            <person name="Meng S."/>
            <person name="Qian L."/>
            <person name="Wei D."/>
            <person name="Dai S."/>
            <person name="Zhou R."/>
        </authorList>
    </citation>
    <scope>NUCLEOTIDE SEQUENCE [LARGE SCALE GENOMIC DNA]</scope>
    <source>
        <strain evidence="1">BV-YZ2020</strain>
    </source>
</reference>
<organism evidence="1 2">
    <name type="scientific">Bauhinia variegata</name>
    <name type="common">Purple orchid tree</name>
    <name type="synonym">Phanera variegata</name>
    <dbReference type="NCBI Taxonomy" id="167791"/>
    <lineage>
        <taxon>Eukaryota</taxon>
        <taxon>Viridiplantae</taxon>
        <taxon>Streptophyta</taxon>
        <taxon>Embryophyta</taxon>
        <taxon>Tracheophyta</taxon>
        <taxon>Spermatophyta</taxon>
        <taxon>Magnoliopsida</taxon>
        <taxon>eudicotyledons</taxon>
        <taxon>Gunneridae</taxon>
        <taxon>Pentapetalae</taxon>
        <taxon>rosids</taxon>
        <taxon>fabids</taxon>
        <taxon>Fabales</taxon>
        <taxon>Fabaceae</taxon>
        <taxon>Cercidoideae</taxon>
        <taxon>Cercideae</taxon>
        <taxon>Bauhiniinae</taxon>
        <taxon>Bauhinia</taxon>
    </lineage>
</organism>
<keyword evidence="2" id="KW-1185">Reference proteome</keyword>
<name>A0ACB9LWJ7_BAUVA</name>